<protein>
    <submittedName>
        <fullName evidence="1">(African queen) hypothetical protein</fullName>
    </submittedName>
</protein>
<evidence type="ECO:0000313" key="1">
    <source>
        <dbReference type="EMBL" id="CAG9584534.1"/>
    </source>
</evidence>
<keyword evidence="2" id="KW-1185">Reference proteome</keyword>
<accession>A0A8J2WEM5</accession>
<dbReference type="AlphaFoldDB" id="A0A8J2WEM5"/>
<dbReference type="EMBL" id="CAKASE010000082">
    <property type="protein sequence ID" value="CAG9584534.1"/>
    <property type="molecule type" value="Genomic_DNA"/>
</dbReference>
<comment type="caution">
    <text evidence="1">The sequence shown here is derived from an EMBL/GenBank/DDBJ whole genome shotgun (WGS) entry which is preliminary data.</text>
</comment>
<sequence length="110" mass="12291">MFVLRLVGCVSSMDVSCSNVILTFSLPYFHKRGVVLVQRLSLGPAECPSRVVIRIPTKIRDPLHMLLILHQITPALGSFHHLQGNPREEGLYGPLYGTLTRTLRDGHAPY</sequence>
<evidence type="ECO:0000313" key="2">
    <source>
        <dbReference type="Proteomes" id="UP000789524"/>
    </source>
</evidence>
<dbReference type="OrthoDB" id="7403422at2759"/>
<reference evidence="1" key="1">
    <citation type="submission" date="2021-09" db="EMBL/GenBank/DDBJ databases">
        <authorList>
            <person name="Martin H S."/>
        </authorList>
    </citation>
    <scope>NUCLEOTIDE SEQUENCE</scope>
</reference>
<organism evidence="1 2">
    <name type="scientific">Danaus chrysippus</name>
    <name type="common">African queen</name>
    <dbReference type="NCBI Taxonomy" id="151541"/>
    <lineage>
        <taxon>Eukaryota</taxon>
        <taxon>Metazoa</taxon>
        <taxon>Ecdysozoa</taxon>
        <taxon>Arthropoda</taxon>
        <taxon>Hexapoda</taxon>
        <taxon>Insecta</taxon>
        <taxon>Pterygota</taxon>
        <taxon>Neoptera</taxon>
        <taxon>Endopterygota</taxon>
        <taxon>Lepidoptera</taxon>
        <taxon>Glossata</taxon>
        <taxon>Ditrysia</taxon>
        <taxon>Papilionoidea</taxon>
        <taxon>Nymphalidae</taxon>
        <taxon>Danainae</taxon>
        <taxon>Danaini</taxon>
        <taxon>Danaina</taxon>
        <taxon>Danaus</taxon>
        <taxon>Anosia</taxon>
    </lineage>
</organism>
<dbReference type="Proteomes" id="UP000789524">
    <property type="component" value="Unassembled WGS sequence"/>
</dbReference>
<name>A0A8J2WEM5_9NEOP</name>
<proteinExistence type="predicted"/>
<gene>
    <name evidence="1" type="ORF">DCHRY22_LOCUS15106</name>
</gene>